<evidence type="ECO:0000256" key="5">
    <source>
        <dbReference type="ARBA" id="ARBA00022776"/>
    </source>
</evidence>
<evidence type="ECO:0000313" key="9">
    <source>
        <dbReference type="Proteomes" id="UP000002748"/>
    </source>
</evidence>
<keyword evidence="4" id="KW-0493">Microtubule</keyword>
<feature type="compositionally biased region" description="Pro residues" evidence="6">
    <location>
        <begin position="1296"/>
        <end position="1306"/>
    </location>
</feature>
<feature type="compositionally biased region" description="Polar residues" evidence="6">
    <location>
        <begin position="430"/>
        <end position="445"/>
    </location>
</feature>
<evidence type="ECO:0000256" key="6">
    <source>
        <dbReference type="SAM" id="MobiDB-lite"/>
    </source>
</evidence>
<feature type="domain" description="CLASP N-terminal" evidence="7">
    <location>
        <begin position="22"/>
        <end position="240"/>
    </location>
</feature>
<evidence type="ECO:0000259" key="7">
    <source>
        <dbReference type="Pfam" id="PF12348"/>
    </source>
</evidence>
<feature type="compositionally biased region" description="Low complexity" evidence="6">
    <location>
        <begin position="1515"/>
        <end position="1533"/>
    </location>
</feature>
<evidence type="ECO:0000256" key="4">
    <source>
        <dbReference type="ARBA" id="ARBA00022701"/>
    </source>
</evidence>
<evidence type="ECO:0000256" key="2">
    <source>
        <dbReference type="ARBA" id="ARBA00009549"/>
    </source>
</evidence>
<feature type="compositionally biased region" description="Low complexity" evidence="6">
    <location>
        <begin position="620"/>
        <end position="633"/>
    </location>
</feature>
<feature type="compositionally biased region" description="Basic and acidic residues" evidence="6">
    <location>
        <begin position="386"/>
        <end position="405"/>
    </location>
</feature>
<dbReference type="RefSeq" id="XP_014184322.1">
    <property type="nucleotide sequence ID" value="XM_014328847.1"/>
</dbReference>
<feature type="region of interest" description="Disordered" evidence="6">
    <location>
        <begin position="244"/>
        <end position="459"/>
    </location>
</feature>
<feature type="compositionally biased region" description="Polar residues" evidence="6">
    <location>
        <begin position="523"/>
        <end position="535"/>
    </location>
</feature>
<organism evidence="8 9">
    <name type="scientific">Trichosporon asahii var. asahii (strain ATCC 90039 / CBS 2479 / JCM 2466 / KCTC 7840 / NBRC 103889/ NCYC 2677 / UAMH 7654)</name>
    <name type="common">Yeast</name>
    <dbReference type="NCBI Taxonomy" id="1186058"/>
    <lineage>
        <taxon>Eukaryota</taxon>
        <taxon>Fungi</taxon>
        <taxon>Dikarya</taxon>
        <taxon>Basidiomycota</taxon>
        <taxon>Agaricomycotina</taxon>
        <taxon>Tremellomycetes</taxon>
        <taxon>Trichosporonales</taxon>
        <taxon>Trichosporonaceae</taxon>
        <taxon>Trichosporon</taxon>
    </lineage>
</organism>
<feature type="compositionally biased region" description="Low complexity" evidence="6">
    <location>
        <begin position="1279"/>
        <end position="1295"/>
    </location>
</feature>
<keyword evidence="5" id="KW-0131">Cell cycle</keyword>
<feature type="compositionally biased region" description="Polar residues" evidence="6">
    <location>
        <begin position="359"/>
        <end position="371"/>
    </location>
</feature>
<feature type="region of interest" description="Disordered" evidence="6">
    <location>
        <begin position="500"/>
        <end position="535"/>
    </location>
</feature>
<feature type="compositionally biased region" description="Low complexity" evidence="6">
    <location>
        <begin position="263"/>
        <end position="281"/>
    </location>
</feature>
<feature type="compositionally biased region" description="Basic and acidic residues" evidence="6">
    <location>
        <begin position="1436"/>
        <end position="1445"/>
    </location>
</feature>
<dbReference type="Proteomes" id="UP000002748">
    <property type="component" value="Unassembled WGS sequence"/>
</dbReference>
<feature type="compositionally biased region" description="Basic and acidic residues" evidence="6">
    <location>
        <begin position="996"/>
        <end position="1041"/>
    </location>
</feature>
<feature type="region of interest" description="Disordered" evidence="6">
    <location>
        <begin position="1120"/>
        <end position="1608"/>
    </location>
</feature>
<dbReference type="Pfam" id="PF12348">
    <property type="entry name" value="CLASP_N"/>
    <property type="match status" value="1"/>
</dbReference>
<dbReference type="EMBL" id="ALBS01000008">
    <property type="protein sequence ID" value="EJT53159.1"/>
    <property type="molecule type" value="Genomic_DNA"/>
</dbReference>
<dbReference type="Gene3D" id="1.25.10.10">
    <property type="entry name" value="Leucine-rich Repeat Variant"/>
    <property type="match status" value="1"/>
</dbReference>
<feature type="compositionally biased region" description="Acidic residues" evidence="6">
    <location>
        <begin position="1045"/>
        <end position="1056"/>
    </location>
</feature>
<feature type="compositionally biased region" description="Acidic residues" evidence="6">
    <location>
        <begin position="917"/>
        <end position="928"/>
    </location>
</feature>
<feature type="compositionally biased region" description="Polar residues" evidence="6">
    <location>
        <begin position="329"/>
        <end position="347"/>
    </location>
</feature>
<reference evidence="8 9" key="1">
    <citation type="journal article" date="2012" name="Eukaryot. Cell">
        <title>Draft genome sequence of CBS 2479, the standard type strain of Trichosporon asahii.</title>
        <authorList>
            <person name="Yang R.Y."/>
            <person name="Li H.T."/>
            <person name="Zhu H."/>
            <person name="Zhou G.P."/>
            <person name="Wang M."/>
            <person name="Wang L."/>
        </authorList>
    </citation>
    <scope>NUCLEOTIDE SEQUENCE [LARGE SCALE GENOMIC DNA]</scope>
    <source>
        <strain evidence="9">ATCC 90039 / CBS 2479 / JCM 2466 / KCTC 7840 / NCYC 2677 / UAMH 7654</strain>
    </source>
</reference>
<evidence type="ECO:0000256" key="3">
    <source>
        <dbReference type="ARBA" id="ARBA00022618"/>
    </source>
</evidence>
<dbReference type="GO" id="GO:0005874">
    <property type="term" value="C:microtubule"/>
    <property type="evidence" value="ECO:0007669"/>
    <property type="project" value="UniProtKB-KW"/>
</dbReference>
<feature type="compositionally biased region" description="Low complexity" evidence="6">
    <location>
        <begin position="1328"/>
        <end position="1360"/>
    </location>
</feature>
<feature type="compositionally biased region" description="Polar residues" evidence="6">
    <location>
        <begin position="1384"/>
        <end position="1397"/>
    </location>
</feature>
<feature type="compositionally biased region" description="Low complexity" evidence="6">
    <location>
        <begin position="1221"/>
        <end position="1235"/>
    </location>
</feature>
<comment type="caution">
    <text evidence="8">The sequence shown here is derived from an EMBL/GenBank/DDBJ whole genome shotgun (WGS) entry which is preliminary data.</text>
</comment>
<dbReference type="InterPro" id="IPR016024">
    <property type="entry name" value="ARM-type_fold"/>
</dbReference>
<dbReference type="InterPro" id="IPR011989">
    <property type="entry name" value="ARM-like"/>
</dbReference>
<feature type="compositionally biased region" description="Basic and acidic residues" evidence="6">
    <location>
        <begin position="953"/>
        <end position="967"/>
    </location>
</feature>
<keyword evidence="5" id="KW-0498">Mitosis</keyword>
<feature type="compositionally biased region" description="Low complexity" evidence="6">
    <location>
        <begin position="406"/>
        <end position="424"/>
    </location>
</feature>
<feature type="compositionally biased region" description="Low complexity" evidence="6">
    <location>
        <begin position="1465"/>
        <end position="1487"/>
    </location>
</feature>
<dbReference type="InterPro" id="IPR024395">
    <property type="entry name" value="CLASP_N_dom"/>
</dbReference>
<dbReference type="GO" id="GO:0051301">
    <property type="term" value="P:cell division"/>
    <property type="evidence" value="ECO:0007669"/>
    <property type="project" value="UniProtKB-KW"/>
</dbReference>
<comment type="similarity">
    <text evidence="2">Belongs to the CLASP family.</text>
</comment>
<feature type="compositionally biased region" description="Polar residues" evidence="6">
    <location>
        <begin position="605"/>
        <end position="615"/>
    </location>
</feature>
<feature type="compositionally biased region" description="Polar residues" evidence="6">
    <location>
        <begin position="1269"/>
        <end position="1278"/>
    </location>
</feature>
<feature type="compositionally biased region" description="Basic and acidic residues" evidence="6">
    <location>
        <begin position="1585"/>
        <end position="1596"/>
    </location>
</feature>
<comment type="subcellular location">
    <subcellularLocation>
        <location evidence="1">Cytoplasm</location>
        <location evidence="1">Cytoskeleton</location>
        <location evidence="1">Spindle</location>
    </subcellularLocation>
</comment>
<feature type="compositionally biased region" description="Low complexity" evidence="6">
    <location>
        <begin position="561"/>
        <end position="573"/>
    </location>
</feature>
<dbReference type="GeneID" id="25991588"/>
<dbReference type="VEuPathDB" id="FungiDB:A1Q1_08076"/>
<accession>J8TSH7</accession>
<feature type="compositionally biased region" description="Low complexity" evidence="6">
    <location>
        <begin position="1120"/>
        <end position="1145"/>
    </location>
</feature>
<feature type="compositionally biased region" description="Basic and acidic residues" evidence="6">
    <location>
        <begin position="868"/>
        <end position="913"/>
    </location>
</feature>
<dbReference type="SUPFAM" id="SSF48371">
    <property type="entry name" value="ARM repeat"/>
    <property type="match status" value="1"/>
</dbReference>
<feature type="region of interest" description="Disordered" evidence="6">
    <location>
        <begin position="800"/>
        <end position="1076"/>
    </location>
</feature>
<feature type="compositionally biased region" description="Polar residues" evidence="6">
    <location>
        <begin position="1250"/>
        <end position="1260"/>
    </location>
</feature>
<dbReference type="OrthoDB" id="46159at2759"/>
<dbReference type="HOGENOM" id="CLU_248145_0_0_1"/>
<evidence type="ECO:0000313" key="8">
    <source>
        <dbReference type="EMBL" id="EJT53159.1"/>
    </source>
</evidence>
<feature type="region of interest" description="Disordered" evidence="6">
    <location>
        <begin position="561"/>
        <end position="651"/>
    </location>
</feature>
<gene>
    <name evidence="8" type="ORF">A1Q1_08076</name>
</gene>
<feature type="compositionally biased region" description="Basic and acidic residues" evidence="6">
    <location>
        <begin position="828"/>
        <end position="839"/>
    </location>
</feature>
<proteinExistence type="inferred from homology"/>
<sequence length="1640" mass="174402">MPPAEAGAKILCPTPHALQIELDALATVLEPDEREDTWEKFERALIRFAAITRGGGYKHLELYVRGVGNKGVGLRIVDCMLSDRGRLSGVSTDLLQTFAPRLAAQFHSLIHLYLPPLVRLLARPNKVYLKRAEKCLQTIITHCHLPSILIYLRNGLDDKSDACKRASAVGVERAVLEWDRDIWNEKGLDVLELCIRKMATDRDADVRKTGKRVWALFMDIWPERIDDFSNPLTPTIRRYLDIPAADGVPSKPKTRSTTRPLQAALRAAASAHDPPAASSTSHLGRGEAAHAGPSRRTRLARVASNTTDEDEHHAPPPRAPLSSLGRATRTVSASQTLQKQTSASSLNDKQESARHTLLSKPSRTLPPSSFNDGARRQPLHRTQSQELRRPHSAEPDQTPRHRDDALSSSSRSSSTRRQQPSSPRRLGRSATSAHDSSENLPTLASSFAPPAPIPPPVGRVKARVSDFERMVGESTPPARVAARAEVKAVAAIPLPPSPTVRPITVKDSPPSPRVQQRFAPPKNHNQLTESPSLSSLLRKTDAAEPDMSLLDLSVANVSVAQSPAPRRPASTSSLKASSTPKPGVTDLIQKFSPQQMHTPLRRSSMDNPGSATPTQKAMRRISPLPRRSLLSTPVDDSSPPRLGMKRKGSDPEIAFPEEVRPVEREPPKGPRFSQPLIAFGDSPARDTSFVFGGLASASSYSKMGMRRESTLHDLMSLANPSAFEVLATPAKAHAALQPEALVEEDEGESHDADVTLGLVGGANAAAPLAWSTSSGPVEDLLDMDETAILTAAPVDLVPDHLSPVLSREPDPITTTSVDSNDDNASEGDTIREPGPPKDAELEEPQSAVSENSEPVKETQFDEPVAGPERAEPESDRAEPEPEHTEPERAEPEHAEPERAEPEHVEPEREEPKQVTEQADEIAPVEESSEPPVQPPTAEPTVQPAMSASPIARCEGDTIREPGPPKDAELEEPQSAVSENSEPVKETQFDEPVAGPERAEPESDRAEPEPEHTEPERAEPEHAEPERAEPEHVEPEREEPKQVTEQADEIAPVEESSEPPVQPPTAEPTVQPAMSASPIARPPAVISVSVAPPTPRCVSAPVPSFMQLATDSATTSLEVISEAASSAAEEPAAEAAAGSAEFKAGAKPNPLQTSQRSALGPRRPANAPIRPGTRTVSHPIEKKSFRPVSKLLGDKGAPAPAKLATKSTTKEQEKLSTSQKRSASAMTKSAASTISKGTATAASTMGKAAGLNSSTNGSESAPPTRRVASHTRNTASSLFKPTAATAARAAATATTKPEPPATKPPSRPGTVMGNSSSNSSNSAPKPVRPAAAPAAARTRSGATSGLFASTAASRARNAEAALPPSKRQRVKLKAPMESFRPGRSANKSKASVLGTSSAAGAGRRPLRAVARRDAQAETFPLPGPGLSMSTNALPVEAPEKASERSVRSSPPDVDATKPSPAHSPMSKTSTPAAASASPVSIKSSSLAIPTPSTSTDDYIARTPTSTSPIAMAERLSPNSTRTSRSRDSGSSPGSKIASTLPKALDPVLTAVHGADVLHRTPSKRGSESPAVLHSRRISGIPPSLKKMLDAQKAERDGTPVPEENDDDENVVVIRSDVSTPTGKSSAILARFSDRGVLQDAN</sequence>
<dbReference type="KEGG" id="tasa:A1Q1_08076"/>
<protein>
    <recommendedName>
        <fullName evidence="7">CLASP N-terminal domain-containing protein</fullName>
    </recommendedName>
</protein>
<dbReference type="GO" id="GO:0005819">
    <property type="term" value="C:spindle"/>
    <property type="evidence" value="ECO:0007669"/>
    <property type="project" value="UniProtKB-SubCell"/>
</dbReference>
<evidence type="ECO:0000256" key="1">
    <source>
        <dbReference type="ARBA" id="ARBA00004186"/>
    </source>
</evidence>
<feature type="compositionally biased region" description="Polar residues" evidence="6">
    <location>
        <begin position="1489"/>
        <end position="1507"/>
    </location>
</feature>
<keyword evidence="3" id="KW-0132">Cell division</keyword>
<name>J8TSH7_TRIAS</name>